<dbReference type="RefSeq" id="WP_209803348.1">
    <property type="nucleotide sequence ID" value="NZ_CP120956.1"/>
</dbReference>
<gene>
    <name evidence="1" type="ORF">PYR84_08015</name>
</gene>
<sequence length="106" mass="11392">MEISHRIAQILGVPTAYLDCEDDDLAEVILAWSKLARCGREQAKKAVLGLVAGRQGRINCSPDDGMLAGLSGERSLAAYRYLEGRLFFSDDGKPPEAAGQPSARVS</sequence>
<organism evidence="1 2">
    <name type="scientific">Delftia tsuruhatensis</name>
    <dbReference type="NCBI Taxonomy" id="180282"/>
    <lineage>
        <taxon>Bacteria</taxon>
        <taxon>Pseudomonadati</taxon>
        <taxon>Pseudomonadota</taxon>
        <taxon>Betaproteobacteria</taxon>
        <taxon>Burkholderiales</taxon>
        <taxon>Comamonadaceae</taxon>
        <taxon>Delftia</taxon>
    </lineage>
</organism>
<dbReference type="Gene3D" id="1.10.260.40">
    <property type="entry name" value="lambda repressor-like DNA-binding domains"/>
    <property type="match status" value="1"/>
</dbReference>
<dbReference type="AlphaFoldDB" id="A0AAX3SRH2"/>
<evidence type="ECO:0000313" key="2">
    <source>
        <dbReference type="Proteomes" id="UP001219066"/>
    </source>
</evidence>
<dbReference type="Proteomes" id="UP001219066">
    <property type="component" value="Chromosome"/>
</dbReference>
<proteinExistence type="predicted"/>
<evidence type="ECO:0000313" key="1">
    <source>
        <dbReference type="EMBL" id="WFF82626.1"/>
    </source>
</evidence>
<dbReference type="GO" id="GO:0003677">
    <property type="term" value="F:DNA binding"/>
    <property type="evidence" value="ECO:0007669"/>
    <property type="project" value="InterPro"/>
</dbReference>
<dbReference type="InterPro" id="IPR010982">
    <property type="entry name" value="Lambda_DNA-bd_dom_sf"/>
</dbReference>
<protein>
    <submittedName>
        <fullName evidence="1">Uncharacterized protein</fullName>
    </submittedName>
</protein>
<accession>A0AAX3SRH2</accession>
<name>A0AAX3SRH2_9BURK</name>
<reference evidence="1" key="1">
    <citation type="submission" date="2023-03" db="EMBL/GenBank/DDBJ databases">
        <title>Synergistic degradation of erythromycin by symbiotic bacteria Ery-6A and Ery-6B and application in simulated water remediation.</title>
        <authorList>
            <person name="Xu S."/>
        </authorList>
    </citation>
    <scope>NUCLEOTIDE SEQUENCE</scope>
    <source>
        <strain evidence="1">Ery-6A</strain>
    </source>
</reference>
<dbReference type="EMBL" id="CP120956">
    <property type="protein sequence ID" value="WFF82626.1"/>
    <property type="molecule type" value="Genomic_DNA"/>
</dbReference>